<protein>
    <submittedName>
        <fullName evidence="1">Uncharacterized protein</fullName>
    </submittedName>
</protein>
<gene>
    <name evidence="1" type="ORF">BDM02DRAFT_3129044</name>
</gene>
<evidence type="ECO:0000313" key="1">
    <source>
        <dbReference type="EMBL" id="KAF9648441.1"/>
    </source>
</evidence>
<evidence type="ECO:0000313" key="2">
    <source>
        <dbReference type="Proteomes" id="UP000886501"/>
    </source>
</evidence>
<sequence>MAYLCHYAYRWRTRSQDLCLLRPSSFNIQMAVLTQKLIGHAMKPTLPQELVDKIIDFVASRERNTQMRDLKSCSLTARSWSCRSQRYILESITIPSFDHLLKWASKIDPASGISSYVRTLTLCDNLTWWFSPETLAQLECHLPVLDRLECLNLKRFHLHSGIRHSGLIQKWFGRFRNTLKTLNLESSMIAAL</sequence>
<organism evidence="1 2">
    <name type="scientific">Thelephora ganbajun</name>
    <name type="common">Ganba fungus</name>
    <dbReference type="NCBI Taxonomy" id="370292"/>
    <lineage>
        <taxon>Eukaryota</taxon>
        <taxon>Fungi</taxon>
        <taxon>Dikarya</taxon>
        <taxon>Basidiomycota</taxon>
        <taxon>Agaricomycotina</taxon>
        <taxon>Agaricomycetes</taxon>
        <taxon>Thelephorales</taxon>
        <taxon>Thelephoraceae</taxon>
        <taxon>Thelephora</taxon>
    </lineage>
</organism>
<dbReference type="Proteomes" id="UP000886501">
    <property type="component" value="Unassembled WGS sequence"/>
</dbReference>
<keyword evidence="2" id="KW-1185">Reference proteome</keyword>
<dbReference type="EMBL" id="MU118013">
    <property type="protein sequence ID" value="KAF9648441.1"/>
    <property type="molecule type" value="Genomic_DNA"/>
</dbReference>
<accession>A0ACB6ZFM7</accession>
<proteinExistence type="predicted"/>
<comment type="caution">
    <text evidence="1">The sequence shown here is derived from an EMBL/GenBank/DDBJ whole genome shotgun (WGS) entry which is preliminary data.</text>
</comment>
<name>A0ACB6ZFM7_THEGA</name>
<reference evidence="1" key="1">
    <citation type="submission" date="2019-10" db="EMBL/GenBank/DDBJ databases">
        <authorList>
            <consortium name="DOE Joint Genome Institute"/>
            <person name="Kuo A."/>
            <person name="Miyauchi S."/>
            <person name="Kiss E."/>
            <person name="Drula E."/>
            <person name="Kohler A."/>
            <person name="Sanchez-Garcia M."/>
            <person name="Andreopoulos B."/>
            <person name="Barry K.W."/>
            <person name="Bonito G."/>
            <person name="Buee M."/>
            <person name="Carver A."/>
            <person name="Chen C."/>
            <person name="Cichocki N."/>
            <person name="Clum A."/>
            <person name="Culley D."/>
            <person name="Crous P.W."/>
            <person name="Fauchery L."/>
            <person name="Girlanda M."/>
            <person name="Hayes R."/>
            <person name="Keri Z."/>
            <person name="Labutti K."/>
            <person name="Lipzen A."/>
            <person name="Lombard V."/>
            <person name="Magnuson J."/>
            <person name="Maillard F."/>
            <person name="Morin E."/>
            <person name="Murat C."/>
            <person name="Nolan M."/>
            <person name="Ohm R."/>
            <person name="Pangilinan J."/>
            <person name="Pereira M."/>
            <person name="Perotto S."/>
            <person name="Peter M."/>
            <person name="Riley R."/>
            <person name="Sitrit Y."/>
            <person name="Stielow B."/>
            <person name="Szollosi G."/>
            <person name="Zifcakova L."/>
            <person name="Stursova M."/>
            <person name="Spatafora J.W."/>
            <person name="Tedersoo L."/>
            <person name="Vaario L.-M."/>
            <person name="Yamada A."/>
            <person name="Yan M."/>
            <person name="Wang P."/>
            <person name="Xu J."/>
            <person name="Bruns T."/>
            <person name="Baldrian P."/>
            <person name="Vilgalys R."/>
            <person name="Henrissat B."/>
            <person name="Grigoriev I.V."/>
            <person name="Hibbett D."/>
            <person name="Nagy L.G."/>
            <person name="Martin F.M."/>
        </authorList>
    </citation>
    <scope>NUCLEOTIDE SEQUENCE</scope>
    <source>
        <strain evidence="1">P2</strain>
    </source>
</reference>
<reference evidence="1" key="2">
    <citation type="journal article" date="2020" name="Nat. Commun.">
        <title>Large-scale genome sequencing of mycorrhizal fungi provides insights into the early evolution of symbiotic traits.</title>
        <authorList>
            <person name="Miyauchi S."/>
            <person name="Kiss E."/>
            <person name="Kuo A."/>
            <person name="Drula E."/>
            <person name="Kohler A."/>
            <person name="Sanchez-Garcia M."/>
            <person name="Morin E."/>
            <person name="Andreopoulos B."/>
            <person name="Barry K.W."/>
            <person name="Bonito G."/>
            <person name="Buee M."/>
            <person name="Carver A."/>
            <person name="Chen C."/>
            <person name="Cichocki N."/>
            <person name="Clum A."/>
            <person name="Culley D."/>
            <person name="Crous P.W."/>
            <person name="Fauchery L."/>
            <person name="Girlanda M."/>
            <person name="Hayes R.D."/>
            <person name="Keri Z."/>
            <person name="LaButti K."/>
            <person name="Lipzen A."/>
            <person name="Lombard V."/>
            <person name="Magnuson J."/>
            <person name="Maillard F."/>
            <person name="Murat C."/>
            <person name="Nolan M."/>
            <person name="Ohm R.A."/>
            <person name="Pangilinan J."/>
            <person name="Pereira M.F."/>
            <person name="Perotto S."/>
            <person name="Peter M."/>
            <person name="Pfister S."/>
            <person name="Riley R."/>
            <person name="Sitrit Y."/>
            <person name="Stielow J.B."/>
            <person name="Szollosi G."/>
            <person name="Zifcakova L."/>
            <person name="Stursova M."/>
            <person name="Spatafora J.W."/>
            <person name="Tedersoo L."/>
            <person name="Vaario L.M."/>
            <person name="Yamada A."/>
            <person name="Yan M."/>
            <person name="Wang P."/>
            <person name="Xu J."/>
            <person name="Bruns T."/>
            <person name="Baldrian P."/>
            <person name="Vilgalys R."/>
            <person name="Dunand C."/>
            <person name="Henrissat B."/>
            <person name="Grigoriev I.V."/>
            <person name="Hibbett D."/>
            <person name="Nagy L.G."/>
            <person name="Martin F.M."/>
        </authorList>
    </citation>
    <scope>NUCLEOTIDE SEQUENCE</scope>
    <source>
        <strain evidence="1">P2</strain>
    </source>
</reference>